<sequence>MTEPLQDQPGAAEARAPDAGIGPGMNRGMLGESIGPTIRLLRNMLTTRIVAAFEPFGLRSGTFSTMALIAANPGCSQTEIAREIGTDKSIVVAIVDDLEKRGLAERQRSTQDRRRNALRLTGAGEAVMADLAALGRQIEQPIRAALSEAEVTQLITLSRRAVDALMADG</sequence>
<dbReference type="PRINTS" id="PR00598">
    <property type="entry name" value="HTHMARR"/>
</dbReference>
<keyword evidence="4" id="KW-1185">Reference proteome</keyword>
<dbReference type="SUPFAM" id="SSF46785">
    <property type="entry name" value="Winged helix' DNA-binding domain"/>
    <property type="match status" value="1"/>
</dbReference>
<dbReference type="InterPro" id="IPR000835">
    <property type="entry name" value="HTH_MarR-typ"/>
</dbReference>
<dbReference type="InterPro" id="IPR036388">
    <property type="entry name" value="WH-like_DNA-bd_sf"/>
</dbReference>
<dbReference type="InterPro" id="IPR039422">
    <property type="entry name" value="MarR/SlyA-like"/>
</dbReference>
<reference evidence="3 4" key="1">
    <citation type="submission" date="2020-08" db="EMBL/GenBank/DDBJ databases">
        <title>Exploring microbial biodiversity for novel pathways involved in the catabolism of aromatic compounds derived from lignin.</title>
        <authorList>
            <person name="Elkins J."/>
        </authorList>
    </citation>
    <scope>NUCLEOTIDE SEQUENCE [LARGE SCALE GENOMIC DNA]</scope>
    <source>
        <strain evidence="3 4">B1D3A</strain>
    </source>
</reference>
<dbReference type="EMBL" id="JACHKA010000001">
    <property type="protein sequence ID" value="MBB5984721.1"/>
    <property type="molecule type" value="Genomic_DNA"/>
</dbReference>
<evidence type="ECO:0000313" key="4">
    <source>
        <dbReference type="Proteomes" id="UP001138540"/>
    </source>
</evidence>
<name>A0ABR6NBR7_9SPHN</name>
<dbReference type="Proteomes" id="UP001138540">
    <property type="component" value="Unassembled WGS sequence"/>
</dbReference>
<dbReference type="RefSeq" id="WP_184150218.1">
    <property type="nucleotide sequence ID" value="NZ_JACHKA010000001.1"/>
</dbReference>
<feature type="domain" description="HTH marR-type" evidence="2">
    <location>
        <begin position="27"/>
        <end position="163"/>
    </location>
</feature>
<dbReference type="Pfam" id="PF01047">
    <property type="entry name" value="MarR"/>
    <property type="match status" value="1"/>
</dbReference>
<dbReference type="InterPro" id="IPR036390">
    <property type="entry name" value="WH_DNA-bd_sf"/>
</dbReference>
<dbReference type="PANTHER" id="PTHR33164">
    <property type="entry name" value="TRANSCRIPTIONAL REGULATOR, MARR FAMILY"/>
    <property type="match status" value="1"/>
</dbReference>
<evidence type="ECO:0000313" key="3">
    <source>
        <dbReference type="EMBL" id="MBB5984721.1"/>
    </source>
</evidence>
<evidence type="ECO:0000256" key="1">
    <source>
        <dbReference type="SAM" id="MobiDB-lite"/>
    </source>
</evidence>
<gene>
    <name evidence="3" type="ORF">HNP60_000695</name>
</gene>
<dbReference type="Gene3D" id="1.10.10.10">
    <property type="entry name" value="Winged helix-like DNA-binding domain superfamily/Winged helix DNA-binding domain"/>
    <property type="match status" value="1"/>
</dbReference>
<organism evidence="3 4">
    <name type="scientific">Sphingobium lignivorans</name>
    <dbReference type="NCBI Taxonomy" id="2735886"/>
    <lineage>
        <taxon>Bacteria</taxon>
        <taxon>Pseudomonadati</taxon>
        <taxon>Pseudomonadota</taxon>
        <taxon>Alphaproteobacteria</taxon>
        <taxon>Sphingomonadales</taxon>
        <taxon>Sphingomonadaceae</taxon>
        <taxon>Sphingobium</taxon>
    </lineage>
</organism>
<dbReference type="PANTHER" id="PTHR33164:SF43">
    <property type="entry name" value="HTH-TYPE TRANSCRIPTIONAL REPRESSOR YETL"/>
    <property type="match status" value="1"/>
</dbReference>
<accession>A0ABR6NBR7</accession>
<feature type="region of interest" description="Disordered" evidence="1">
    <location>
        <begin position="1"/>
        <end position="28"/>
    </location>
</feature>
<evidence type="ECO:0000259" key="2">
    <source>
        <dbReference type="PROSITE" id="PS50995"/>
    </source>
</evidence>
<dbReference type="GO" id="GO:0003677">
    <property type="term" value="F:DNA binding"/>
    <property type="evidence" value="ECO:0007669"/>
    <property type="project" value="UniProtKB-KW"/>
</dbReference>
<dbReference type="PROSITE" id="PS50995">
    <property type="entry name" value="HTH_MARR_2"/>
    <property type="match status" value="1"/>
</dbReference>
<proteinExistence type="predicted"/>
<dbReference type="SMART" id="SM00347">
    <property type="entry name" value="HTH_MARR"/>
    <property type="match status" value="1"/>
</dbReference>
<comment type="caution">
    <text evidence="3">The sequence shown here is derived from an EMBL/GenBank/DDBJ whole genome shotgun (WGS) entry which is preliminary data.</text>
</comment>
<keyword evidence="3" id="KW-0238">DNA-binding</keyword>
<protein>
    <submittedName>
        <fullName evidence="3">DNA-binding MarR family transcriptional regulator</fullName>
    </submittedName>
</protein>